<keyword evidence="1" id="KW-0472">Membrane</keyword>
<evidence type="ECO:0008006" key="4">
    <source>
        <dbReference type="Google" id="ProtNLM"/>
    </source>
</evidence>
<keyword evidence="3" id="KW-1185">Reference proteome</keyword>
<dbReference type="InterPro" id="IPR036514">
    <property type="entry name" value="SGNH_hydro_sf"/>
</dbReference>
<dbReference type="AlphaFoldDB" id="A0A397T757"/>
<evidence type="ECO:0000313" key="3">
    <source>
        <dbReference type="Proteomes" id="UP000265703"/>
    </source>
</evidence>
<evidence type="ECO:0000256" key="1">
    <source>
        <dbReference type="SAM" id="Phobius"/>
    </source>
</evidence>
<dbReference type="OrthoDB" id="10265800at2759"/>
<keyword evidence="1" id="KW-0812">Transmembrane</keyword>
<dbReference type="SUPFAM" id="SSF52266">
    <property type="entry name" value="SGNH hydrolase"/>
    <property type="match status" value="1"/>
</dbReference>
<keyword evidence="1" id="KW-1133">Transmembrane helix</keyword>
<feature type="transmembrane region" description="Helical" evidence="1">
    <location>
        <begin position="12"/>
        <end position="33"/>
    </location>
</feature>
<dbReference type="STRING" id="658196.A0A397T757"/>
<dbReference type="Proteomes" id="UP000265703">
    <property type="component" value="Unassembled WGS sequence"/>
</dbReference>
<dbReference type="GO" id="GO:0006644">
    <property type="term" value="P:phospholipid metabolic process"/>
    <property type="evidence" value="ECO:0007669"/>
    <property type="project" value="TreeGrafter"/>
</dbReference>
<comment type="caution">
    <text evidence="2">The sequence shown here is derived from an EMBL/GenBank/DDBJ whole genome shotgun (WGS) entry which is preliminary data.</text>
</comment>
<reference evidence="2 3" key="1">
    <citation type="submission" date="2018-06" db="EMBL/GenBank/DDBJ databases">
        <title>Comparative genomics reveals the genomic features of Rhizophagus irregularis, R. cerebriforme, R. diaphanum and Gigaspora rosea, and their symbiotic lifestyle signature.</title>
        <authorList>
            <person name="Morin E."/>
            <person name="San Clemente H."/>
            <person name="Chen E.C.H."/>
            <person name="De La Providencia I."/>
            <person name="Hainaut M."/>
            <person name="Kuo A."/>
            <person name="Kohler A."/>
            <person name="Murat C."/>
            <person name="Tang N."/>
            <person name="Roy S."/>
            <person name="Loubradou J."/>
            <person name="Henrissat B."/>
            <person name="Grigoriev I.V."/>
            <person name="Corradi N."/>
            <person name="Roux C."/>
            <person name="Martin F.M."/>
        </authorList>
    </citation>
    <scope>NUCLEOTIDE SEQUENCE [LARGE SCALE GENOMIC DNA]</scope>
    <source>
        <strain evidence="2 3">DAOM 227022</strain>
    </source>
</reference>
<accession>A0A397T757</accession>
<dbReference type="InterPro" id="IPR001087">
    <property type="entry name" value="GDSL"/>
</dbReference>
<gene>
    <name evidence="2" type="ORF">C1645_711847</name>
</gene>
<evidence type="ECO:0000313" key="2">
    <source>
        <dbReference type="EMBL" id="RIA90854.1"/>
    </source>
</evidence>
<dbReference type="PANTHER" id="PTHR21325:SF31">
    <property type="entry name" value="GH22081P-RELATED"/>
    <property type="match status" value="1"/>
</dbReference>
<dbReference type="EMBL" id="QKYT01000168">
    <property type="protein sequence ID" value="RIA90854.1"/>
    <property type="molecule type" value="Genomic_DNA"/>
</dbReference>
<organism evidence="2 3">
    <name type="scientific">Glomus cerebriforme</name>
    <dbReference type="NCBI Taxonomy" id="658196"/>
    <lineage>
        <taxon>Eukaryota</taxon>
        <taxon>Fungi</taxon>
        <taxon>Fungi incertae sedis</taxon>
        <taxon>Mucoromycota</taxon>
        <taxon>Glomeromycotina</taxon>
        <taxon>Glomeromycetes</taxon>
        <taxon>Glomerales</taxon>
        <taxon>Glomeraceae</taxon>
        <taxon>Glomus</taxon>
    </lineage>
</organism>
<dbReference type="Pfam" id="PF00657">
    <property type="entry name" value="Lipase_GDSL"/>
    <property type="match status" value="1"/>
</dbReference>
<proteinExistence type="predicted"/>
<protein>
    <recommendedName>
        <fullName evidence="4">SGNH hydrolase-type esterase domain-containing protein</fullName>
    </recommendedName>
</protein>
<sequence length="404" mass="44764">MKFDGIDRNASRYVSFSTASSISVILLLCITIFSTAVTSLPTQKVNGTTHTNRLFVSDITKCPSLPPRAAPATNVRDLRADDIKVIMGLGDSVMVDKLNQVFQDGKSPLDEYRGANFAVGGDSDVVSIPNILRKFSPSLVGDSKGTHLIEVCYGVLCPSNYIPNLDQLNAAQSGAQAINIDKQVNYLIDQLSQRKDIDVQNDWKYATVWFGNNDLCNGCTNLTQQIQFSPDQFESHIRNGLENLRKNVPKLFVNLMSVFKISQMFNASLKDESCVLGKIAGLFVECQCAFVAGPLGDKTRKAMDDLAGQYNERLKSITLDFQKRNYQDFIVSYDPGMENMDISDGNLDLLSGVDCFHPSLLAHERIAKAVWNNVFTEQSQKTNKYDPTAADLTVLCPNENDRLN</sequence>
<dbReference type="Gene3D" id="3.40.50.1110">
    <property type="entry name" value="SGNH hydrolase"/>
    <property type="match status" value="1"/>
</dbReference>
<dbReference type="GO" id="GO:0004620">
    <property type="term" value="F:phospholipase activity"/>
    <property type="evidence" value="ECO:0007669"/>
    <property type="project" value="InterPro"/>
</dbReference>
<name>A0A397T757_9GLOM</name>
<dbReference type="PANTHER" id="PTHR21325">
    <property type="entry name" value="PHOSPHOLIPASE B, PLB1"/>
    <property type="match status" value="1"/>
</dbReference>
<dbReference type="InterPro" id="IPR038885">
    <property type="entry name" value="PLB1"/>
</dbReference>